<proteinExistence type="inferred from homology"/>
<comment type="cofactor">
    <cofactor evidence="4">
        <name>FAD</name>
        <dbReference type="ChEBI" id="CHEBI:57692"/>
    </cofactor>
    <text evidence="4">Binds 1 FAD per subunit.</text>
</comment>
<evidence type="ECO:0000256" key="1">
    <source>
        <dbReference type="ARBA" id="ARBA00005862"/>
    </source>
</evidence>
<comment type="similarity">
    <text evidence="1">Belongs to the DNA photolyase class-1 family.</text>
</comment>
<accession>A0AAJ0DEF9</accession>
<organism evidence="7 8">
    <name type="scientific">Extremus antarcticus</name>
    <dbReference type="NCBI Taxonomy" id="702011"/>
    <lineage>
        <taxon>Eukaryota</taxon>
        <taxon>Fungi</taxon>
        <taxon>Dikarya</taxon>
        <taxon>Ascomycota</taxon>
        <taxon>Pezizomycotina</taxon>
        <taxon>Dothideomycetes</taxon>
        <taxon>Dothideomycetidae</taxon>
        <taxon>Mycosphaerellales</taxon>
        <taxon>Extremaceae</taxon>
        <taxon>Extremus</taxon>
    </lineage>
</organism>
<dbReference type="Proteomes" id="UP001271007">
    <property type="component" value="Unassembled WGS sequence"/>
</dbReference>
<dbReference type="GO" id="GO:0003677">
    <property type="term" value="F:DNA binding"/>
    <property type="evidence" value="ECO:0007669"/>
    <property type="project" value="TreeGrafter"/>
</dbReference>
<evidence type="ECO:0000256" key="2">
    <source>
        <dbReference type="ARBA" id="ARBA00022630"/>
    </source>
</evidence>
<dbReference type="Pfam" id="PF03441">
    <property type="entry name" value="FAD_binding_7"/>
    <property type="match status" value="1"/>
</dbReference>
<evidence type="ECO:0000256" key="5">
    <source>
        <dbReference type="SAM" id="MobiDB-lite"/>
    </source>
</evidence>
<name>A0AAJ0DEF9_9PEZI</name>
<dbReference type="GO" id="GO:0043153">
    <property type="term" value="P:entrainment of circadian clock by photoperiod"/>
    <property type="evidence" value="ECO:0007669"/>
    <property type="project" value="TreeGrafter"/>
</dbReference>
<dbReference type="EMBL" id="JAWDJX010000020">
    <property type="protein sequence ID" value="KAK3052533.1"/>
    <property type="molecule type" value="Genomic_DNA"/>
</dbReference>
<dbReference type="PROSITE" id="PS51645">
    <property type="entry name" value="PHR_CRY_ALPHA_BETA"/>
    <property type="match status" value="1"/>
</dbReference>
<dbReference type="GO" id="GO:0071949">
    <property type="term" value="F:FAD binding"/>
    <property type="evidence" value="ECO:0007669"/>
    <property type="project" value="TreeGrafter"/>
</dbReference>
<comment type="caution">
    <text evidence="7">The sequence shown here is derived from an EMBL/GenBank/DDBJ whole genome shotgun (WGS) entry which is preliminary data.</text>
</comment>
<dbReference type="GO" id="GO:0032922">
    <property type="term" value="P:circadian regulation of gene expression"/>
    <property type="evidence" value="ECO:0007669"/>
    <property type="project" value="TreeGrafter"/>
</dbReference>
<dbReference type="Gene3D" id="3.40.50.620">
    <property type="entry name" value="HUPs"/>
    <property type="match status" value="1"/>
</dbReference>
<evidence type="ECO:0000256" key="3">
    <source>
        <dbReference type="ARBA" id="ARBA00022827"/>
    </source>
</evidence>
<dbReference type="InterPro" id="IPR036134">
    <property type="entry name" value="Crypto/Photolyase_FAD-like_sf"/>
</dbReference>
<dbReference type="InterPro" id="IPR005101">
    <property type="entry name" value="Cryptochr/Photolyase_FAD-bd"/>
</dbReference>
<dbReference type="GO" id="GO:0003904">
    <property type="term" value="F:deoxyribodipyrimidine photo-lyase activity"/>
    <property type="evidence" value="ECO:0007669"/>
    <property type="project" value="TreeGrafter"/>
</dbReference>
<sequence length="556" mass="64475">MALQGKKHARTESVDGDSAPKHARTEKVDGDPNLRHPTPARGKEIDQHPPYAILTELLERNKSDHKPRNVLHWFRSKDIRQEDNIGLHAASQKAQEGSGSLITMYLHSPKDVEWHGTSPARMDFILESLKILKKQLDEKNIPLAIIEAEERNQKTAKVMQFIEDNDISHVYANMEYEVDELRRDISVAKHVQEKKDLSFEVKHDQTVVKPLAIKGQGGGPMKVFTPYHKSWLKETKAHPELFDIVPAPEGNAEGASKQFQKLCESRVPEMLESKQFASEEERKRLRKLWPAGHDAGMDRLGHFLDKNVSIYLEHRIEPAKDVASRLSPYFSSGIISVREVLQRTKQWNKGAHFDAGDVGVDSWVREIVFREFYRHMMVITPHGSMNLPQNLKFDFVQWEKDEEGWQKWCEGKTGVPWVDAGMRQLNHEAYMHNRLRMMVSSYLSGNLLIDYRRGERYFVEHLVDWDLCNNTNGWEPSYTIFSPISQAEKCDKDGDYIRKWVPELKAVKGKAIFAPYERLSKAEFEKLDYPKPHVDYTETAQRAKERYKRDLHSQEI</sequence>
<dbReference type="SUPFAM" id="SSF52425">
    <property type="entry name" value="Cryptochrome/photolyase, N-terminal domain"/>
    <property type="match status" value="1"/>
</dbReference>
<feature type="binding site" evidence="4">
    <location>
        <position position="311"/>
    </location>
    <ligand>
        <name>FAD</name>
        <dbReference type="ChEBI" id="CHEBI:57692"/>
    </ligand>
</feature>
<gene>
    <name evidence="7" type="ORF">LTR09_006387</name>
</gene>
<keyword evidence="8" id="KW-1185">Reference proteome</keyword>
<dbReference type="AlphaFoldDB" id="A0AAJ0DEF9"/>
<protein>
    <recommendedName>
        <fullName evidence="6">Photolyase/cryptochrome alpha/beta domain-containing protein</fullName>
    </recommendedName>
</protein>
<dbReference type="GO" id="GO:0005737">
    <property type="term" value="C:cytoplasm"/>
    <property type="evidence" value="ECO:0007669"/>
    <property type="project" value="TreeGrafter"/>
</dbReference>
<dbReference type="InterPro" id="IPR002081">
    <property type="entry name" value="Cryptochrome/DNA_photolyase_1"/>
</dbReference>
<dbReference type="Gene3D" id="1.25.40.80">
    <property type="match status" value="1"/>
</dbReference>
<dbReference type="Pfam" id="PF00875">
    <property type="entry name" value="DNA_photolyase"/>
    <property type="match status" value="1"/>
</dbReference>
<dbReference type="InterPro" id="IPR014729">
    <property type="entry name" value="Rossmann-like_a/b/a_fold"/>
</dbReference>
<feature type="binding site" evidence="4">
    <location>
        <begin position="464"/>
        <end position="466"/>
    </location>
    <ligand>
        <name>FAD</name>
        <dbReference type="ChEBI" id="CHEBI:57692"/>
    </ligand>
</feature>
<reference evidence="7" key="1">
    <citation type="submission" date="2023-04" db="EMBL/GenBank/DDBJ databases">
        <title>Black Yeasts Isolated from many extreme environments.</title>
        <authorList>
            <person name="Coleine C."/>
            <person name="Stajich J.E."/>
            <person name="Selbmann L."/>
        </authorList>
    </citation>
    <scope>NUCLEOTIDE SEQUENCE</scope>
    <source>
        <strain evidence="7">CCFEE 5312</strain>
    </source>
</reference>
<keyword evidence="2 4" id="KW-0285">Flavoprotein</keyword>
<dbReference type="InterPro" id="IPR006050">
    <property type="entry name" value="DNA_photolyase_N"/>
</dbReference>
<evidence type="ECO:0000259" key="6">
    <source>
        <dbReference type="PROSITE" id="PS51645"/>
    </source>
</evidence>
<feature type="compositionally biased region" description="Basic and acidic residues" evidence="5">
    <location>
        <begin position="10"/>
        <end position="34"/>
    </location>
</feature>
<evidence type="ECO:0000313" key="7">
    <source>
        <dbReference type="EMBL" id="KAK3052533.1"/>
    </source>
</evidence>
<keyword evidence="3 4" id="KW-0274">FAD</keyword>
<dbReference type="SUPFAM" id="SSF48173">
    <property type="entry name" value="Cryptochrome/photolyase FAD-binding domain"/>
    <property type="match status" value="1"/>
</dbReference>
<feature type="domain" description="Photolyase/cryptochrome alpha/beta" evidence="6">
    <location>
        <begin position="69"/>
        <end position="207"/>
    </location>
</feature>
<feature type="region of interest" description="Disordered" evidence="5">
    <location>
        <begin position="1"/>
        <end position="48"/>
    </location>
</feature>
<feature type="binding site" evidence="4">
    <location>
        <begin position="366"/>
        <end position="373"/>
    </location>
    <ligand>
        <name>FAD</name>
        <dbReference type="ChEBI" id="CHEBI:57692"/>
    </ligand>
</feature>
<evidence type="ECO:0000256" key="4">
    <source>
        <dbReference type="PIRSR" id="PIRSR602081-1"/>
    </source>
</evidence>
<feature type="binding site" evidence="4">
    <location>
        <position position="363"/>
    </location>
    <ligand>
        <name>FAD</name>
        <dbReference type="ChEBI" id="CHEBI:57692"/>
    </ligand>
</feature>
<dbReference type="PRINTS" id="PR00147">
    <property type="entry name" value="DNAPHOTLYASE"/>
</dbReference>
<dbReference type="InterPro" id="IPR036155">
    <property type="entry name" value="Crypto/Photolyase_N_sf"/>
</dbReference>
<dbReference type="Gene3D" id="1.10.579.10">
    <property type="entry name" value="DNA Cyclobutane Dipyrimidine Photolyase, subunit A, domain 3"/>
    <property type="match status" value="1"/>
</dbReference>
<dbReference type="PANTHER" id="PTHR11455:SF18">
    <property type="entry name" value="SI:CH1073-390K14.1"/>
    <property type="match status" value="1"/>
</dbReference>
<dbReference type="PANTHER" id="PTHR11455">
    <property type="entry name" value="CRYPTOCHROME"/>
    <property type="match status" value="1"/>
</dbReference>
<evidence type="ECO:0000313" key="8">
    <source>
        <dbReference type="Proteomes" id="UP001271007"/>
    </source>
</evidence>
<dbReference type="GO" id="GO:0005634">
    <property type="term" value="C:nucleus"/>
    <property type="evidence" value="ECO:0007669"/>
    <property type="project" value="TreeGrafter"/>
</dbReference>